<organism evidence="2 3">
    <name type="scientific">Jiangella alba</name>
    <dbReference type="NCBI Taxonomy" id="561176"/>
    <lineage>
        <taxon>Bacteria</taxon>
        <taxon>Bacillati</taxon>
        <taxon>Actinomycetota</taxon>
        <taxon>Actinomycetes</taxon>
        <taxon>Jiangellales</taxon>
        <taxon>Jiangellaceae</taxon>
        <taxon>Jiangella</taxon>
    </lineage>
</organism>
<feature type="domain" description="DUF403" evidence="1">
    <location>
        <begin position="1"/>
        <end position="299"/>
    </location>
</feature>
<dbReference type="InterPro" id="IPR007296">
    <property type="entry name" value="DUF403"/>
</dbReference>
<gene>
    <name evidence="2" type="ORF">SAMN04488561_0947</name>
</gene>
<dbReference type="EMBL" id="FNUC01000003">
    <property type="protein sequence ID" value="SEE30854.1"/>
    <property type="molecule type" value="Genomic_DNA"/>
</dbReference>
<dbReference type="PANTHER" id="PTHR34595">
    <property type="entry name" value="BLR5612 PROTEIN"/>
    <property type="match status" value="1"/>
</dbReference>
<dbReference type="AlphaFoldDB" id="A0A1H5HSU1"/>
<dbReference type="Pfam" id="PF04168">
    <property type="entry name" value="Alpha-E"/>
    <property type="match status" value="1"/>
</dbReference>
<dbReference type="Proteomes" id="UP000181980">
    <property type="component" value="Unassembled WGS sequence"/>
</dbReference>
<dbReference type="OrthoDB" id="9803532at2"/>
<reference evidence="3" key="1">
    <citation type="submission" date="2016-10" db="EMBL/GenBank/DDBJ databases">
        <authorList>
            <person name="Varghese N."/>
            <person name="Submissions S."/>
        </authorList>
    </citation>
    <scope>NUCLEOTIDE SEQUENCE [LARGE SCALE GENOMIC DNA]</scope>
    <source>
        <strain evidence="3">DSM 45237</strain>
    </source>
</reference>
<evidence type="ECO:0000313" key="2">
    <source>
        <dbReference type="EMBL" id="SEE30854.1"/>
    </source>
</evidence>
<dbReference type="STRING" id="561176.SAMN04488561_0947"/>
<accession>A0A1H5HSU1</accession>
<evidence type="ECO:0000259" key="1">
    <source>
        <dbReference type="Pfam" id="PF04168"/>
    </source>
</evidence>
<sequence>MLSRIAESLYWIGRYLERADAKARVLDVHLTRIQDEPGTDQERQLRTLLAAMGVDPGDGPVTPSSVVGLLAFDQESPASITAALTAARENARGAREILSSELWEALNVTWHGLAERRMAAAVLGPQVFCHYVRERTAMTTGLISTTMVRDDGWRFLSLGVALERIDMAARMLSTPALAEGRPSVLAGLLRSVGGHDTFVRVYQGAVSPANVAEFLLRDQLSPRSVAFSLAAAESLLRELDPGLDDRLGVADGARRALGRMRLALEFRSSAELLDDLPSLIESLLRLTSRTSDEVTSRYFGKSLLVRWAEEVAL</sequence>
<dbReference type="InterPro" id="IPR051680">
    <property type="entry name" value="ATP-dep_Glu-Cys_Ligase-2"/>
</dbReference>
<dbReference type="PANTHER" id="PTHR34595:SF7">
    <property type="entry name" value="SLL1039 PROTEIN"/>
    <property type="match status" value="1"/>
</dbReference>
<evidence type="ECO:0000313" key="3">
    <source>
        <dbReference type="Proteomes" id="UP000181980"/>
    </source>
</evidence>
<proteinExistence type="predicted"/>
<keyword evidence="3" id="KW-1185">Reference proteome</keyword>
<name>A0A1H5HSU1_9ACTN</name>
<protein>
    <submittedName>
        <fullName evidence="2">Uncharacterized conserved protein, Alpha-E superfamily</fullName>
    </submittedName>
</protein>
<dbReference type="RefSeq" id="WP_069113005.1">
    <property type="nucleotide sequence ID" value="NZ_FNUC01000003.1"/>
</dbReference>